<evidence type="ECO:0000313" key="2">
    <source>
        <dbReference type="EMBL" id="ALS38463.1"/>
    </source>
</evidence>
<gene>
    <name evidence="2" type="ORF">ATZ35_15295</name>
</gene>
<feature type="chain" id="PRO_5006833205" evidence="1">
    <location>
        <begin position="30"/>
        <end position="181"/>
    </location>
</feature>
<organism evidence="2 3">
    <name type="scientific">Enterococcus rotai</name>
    <dbReference type="NCBI Taxonomy" id="118060"/>
    <lineage>
        <taxon>Bacteria</taxon>
        <taxon>Bacillati</taxon>
        <taxon>Bacillota</taxon>
        <taxon>Bacilli</taxon>
        <taxon>Lactobacillales</taxon>
        <taxon>Enterococcaceae</taxon>
        <taxon>Enterococcus</taxon>
    </lineage>
</organism>
<name>A0A0U2VVW4_9ENTE</name>
<protein>
    <submittedName>
        <fullName evidence="2">Uncharacterized protein</fullName>
    </submittedName>
</protein>
<reference evidence="3" key="1">
    <citation type="submission" date="2015-12" db="EMBL/GenBank/DDBJ databases">
        <authorList>
            <person name="Lauer A."/>
            <person name="Humrighouse B."/>
            <person name="Loparev V."/>
            <person name="Shewmaker P.L."/>
            <person name="Whitney A.M."/>
            <person name="McLaughlin R.W."/>
        </authorList>
    </citation>
    <scope>NUCLEOTIDE SEQUENCE [LARGE SCALE GENOMIC DNA]</scope>
    <source>
        <strain evidence="3">LMG 26678</strain>
    </source>
</reference>
<sequence>MKKRKVILFTIALITMLFASIVNSQKSEAAQEIDMNNGAVFTFDSSGAWKRIYSGVYTFEAGRYGYADYSGEIQYAQATANSRSIQAAYVVKDRIFDFVGTYSPSDSYFNGDDKIWGYTVTQVNGLTPVFKTTVAITQGAYGTSLFVKANRSIVPNWAALPNVGNMSKVTIEPAYISMNLQ</sequence>
<keyword evidence="1" id="KW-0732">Signal</keyword>
<keyword evidence="3" id="KW-1185">Reference proteome</keyword>
<evidence type="ECO:0000313" key="3">
    <source>
        <dbReference type="Proteomes" id="UP000067523"/>
    </source>
</evidence>
<dbReference type="Proteomes" id="UP000067523">
    <property type="component" value="Chromosome"/>
</dbReference>
<dbReference type="EMBL" id="CP013655">
    <property type="protein sequence ID" value="ALS38463.1"/>
    <property type="molecule type" value="Genomic_DNA"/>
</dbReference>
<evidence type="ECO:0000256" key="1">
    <source>
        <dbReference type="SAM" id="SignalP"/>
    </source>
</evidence>
<dbReference type="AlphaFoldDB" id="A0A0U2VVW4"/>
<dbReference type="STRING" id="118060.ATZ35_15295"/>
<dbReference type="KEGG" id="erx:ATZ35_15295"/>
<proteinExistence type="predicted"/>
<feature type="signal peptide" evidence="1">
    <location>
        <begin position="1"/>
        <end position="29"/>
    </location>
</feature>
<accession>A0A0U2VVW4</accession>
<dbReference type="RefSeq" id="WP_208928013.1">
    <property type="nucleotide sequence ID" value="NZ_CP013655.1"/>
</dbReference>